<proteinExistence type="predicted"/>
<dbReference type="GO" id="GO:0006950">
    <property type="term" value="P:response to stress"/>
    <property type="evidence" value="ECO:0007669"/>
    <property type="project" value="TreeGrafter"/>
</dbReference>
<reference evidence="2 3" key="1">
    <citation type="submission" date="2015-03" db="EMBL/GenBank/DDBJ databases">
        <title>Genome assembly of Sandaracinus amylolyticus DSM 53668.</title>
        <authorList>
            <person name="Sharma G."/>
            <person name="Subramanian S."/>
        </authorList>
    </citation>
    <scope>NUCLEOTIDE SEQUENCE [LARGE SCALE GENOMIC DNA]</scope>
    <source>
        <strain evidence="2 3">DSM 53668</strain>
    </source>
</reference>
<keyword evidence="3" id="KW-1185">Reference proteome</keyword>
<feature type="domain" description="HTH marR-type" evidence="1">
    <location>
        <begin position="10"/>
        <end position="146"/>
    </location>
</feature>
<evidence type="ECO:0000259" key="1">
    <source>
        <dbReference type="PROSITE" id="PS50995"/>
    </source>
</evidence>
<dbReference type="KEGG" id="samy:DB32_001391"/>
<protein>
    <submittedName>
        <fullName evidence="2">Transcriptional regulator, MarR family protein</fullName>
    </submittedName>
</protein>
<dbReference type="Gene3D" id="1.10.10.10">
    <property type="entry name" value="Winged helix-like DNA-binding domain superfamily/Winged helix DNA-binding domain"/>
    <property type="match status" value="1"/>
</dbReference>
<dbReference type="InterPro" id="IPR039422">
    <property type="entry name" value="MarR/SlyA-like"/>
</dbReference>
<sequence>MSRPRKSDRVRPLERALHRVGEAERRLRQAAADRLGLGITDLEALLLLDESGPLAAGRIAEALVITTGAVTGLVDRLERAGWVQRTRGEADRRQVLVELAPARRDVIDAHRASRERLLVEALSGVDDATLSASIALLETAAERLLAGIATFAQPAADESTTERASDDGTRASIGSAERGRLRFVSGAPKLTMRGARIRDLYRATFDGKRPQVRVEPDGTVTFQYKGFSWLGRHDLGAELVLTSAVPWTIEIKGGVAQLDADLRDVDVRAIDITGGASECELHLPRPRGTATLRVTGGANHVVVRRPRGAAAQAVVRGGANSLAFDDQRMGSFGATARFATRGWESATDRWSIELTGGASDLSVTEE</sequence>
<evidence type="ECO:0000313" key="2">
    <source>
        <dbReference type="EMBL" id="AKF04242.1"/>
    </source>
</evidence>
<accession>A0A0F6W0F2</accession>
<name>A0A0F6W0F2_9BACT</name>
<dbReference type="SUPFAM" id="SSF46785">
    <property type="entry name" value="Winged helix' DNA-binding domain"/>
    <property type="match status" value="1"/>
</dbReference>
<dbReference type="AlphaFoldDB" id="A0A0F6W0F2"/>
<dbReference type="Pfam" id="PF01047">
    <property type="entry name" value="MarR"/>
    <property type="match status" value="1"/>
</dbReference>
<dbReference type="InterPro" id="IPR036388">
    <property type="entry name" value="WH-like_DNA-bd_sf"/>
</dbReference>
<dbReference type="PANTHER" id="PTHR33164:SF106">
    <property type="entry name" value="TRANSCRIPTIONAL REGULATORY PROTEIN"/>
    <property type="match status" value="1"/>
</dbReference>
<gene>
    <name evidence="2" type="ORF">DB32_001391</name>
</gene>
<evidence type="ECO:0000313" key="3">
    <source>
        <dbReference type="Proteomes" id="UP000034883"/>
    </source>
</evidence>
<dbReference type="SMART" id="SM00347">
    <property type="entry name" value="HTH_MARR"/>
    <property type="match status" value="1"/>
</dbReference>
<organism evidence="2 3">
    <name type="scientific">Sandaracinus amylolyticus</name>
    <dbReference type="NCBI Taxonomy" id="927083"/>
    <lineage>
        <taxon>Bacteria</taxon>
        <taxon>Pseudomonadati</taxon>
        <taxon>Myxococcota</taxon>
        <taxon>Polyangia</taxon>
        <taxon>Polyangiales</taxon>
        <taxon>Sandaracinaceae</taxon>
        <taxon>Sandaracinus</taxon>
    </lineage>
</organism>
<dbReference type="InterPro" id="IPR036390">
    <property type="entry name" value="WH_DNA-bd_sf"/>
</dbReference>
<dbReference type="InterPro" id="IPR000835">
    <property type="entry name" value="HTH_MarR-typ"/>
</dbReference>
<dbReference type="PANTHER" id="PTHR33164">
    <property type="entry name" value="TRANSCRIPTIONAL REGULATOR, MARR FAMILY"/>
    <property type="match status" value="1"/>
</dbReference>
<dbReference type="STRING" id="927083.DB32_001391"/>
<dbReference type="GO" id="GO:0003700">
    <property type="term" value="F:DNA-binding transcription factor activity"/>
    <property type="evidence" value="ECO:0007669"/>
    <property type="project" value="InterPro"/>
</dbReference>
<dbReference type="EMBL" id="CP011125">
    <property type="protein sequence ID" value="AKF04242.1"/>
    <property type="molecule type" value="Genomic_DNA"/>
</dbReference>
<dbReference type="PROSITE" id="PS50995">
    <property type="entry name" value="HTH_MARR_2"/>
    <property type="match status" value="1"/>
</dbReference>
<dbReference type="Proteomes" id="UP000034883">
    <property type="component" value="Chromosome"/>
</dbReference>
<dbReference type="RefSeq" id="WP_053231599.1">
    <property type="nucleotide sequence ID" value="NZ_CP011125.1"/>
</dbReference>